<evidence type="ECO:0000256" key="6">
    <source>
        <dbReference type="ARBA" id="ARBA00022729"/>
    </source>
</evidence>
<dbReference type="Proteomes" id="UP000824120">
    <property type="component" value="Chromosome 7"/>
</dbReference>
<evidence type="ECO:0000256" key="7">
    <source>
        <dbReference type="ARBA" id="ARBA00022737"/>
    </source>
</evidence>
<dbReference type="Pfam" id="PF00560">
    <property type="entry name" value="LRR_1"/>
    <property type="match status" value="2"/>
</dbReference>
<evidence type="ECO:0000256" key="11">
    <source>
        <dbReference type="SAM" id="Phobius"/>
    </source>
</evidence>
<evidence type="ECO:0000256" key="1">
    <source>
        <dbReference type="ARBA" id="ARBA00004251"/>
    </source>
</evidence>
<dbReference type="PANTHER" id="PTHR48063">
    <property type="entry name" value="LRR RECEPTOR-LIKE KINASE"/>
    <property type="match status" value="1"/>
</dbReference>
<evidence type="ECO:0000256" key="3">
    <source>
        <dbReference type="ARBA" id="ARBA00022475"/>
    </source>
</evidence>
<evidence type="ECO:0000256" key="4">
    <source>
        <dbReference type="ARBA" id="ARBA00022614"/>
    </source>
</evidence>
<dbReference type="GO" id="GO:0051707">
    <property type="term" value="P:response to other organism"/>
    <property type="evidence" value="ECO:0007669"/>
    <property type="project" value="UniProtKB-ARBA"/>
</dbReference>
<keyword evidence="3" id="KW-1003">Cell membrane</keyword>
<comment type="subcellular location">
    <subcellularLocation>
        <location evidence="1">Cell membrane</location>
        <topology evidence="1">Single-pass type I membrane protein</topology>
    </subcellularLocation>
</comment>
<evidence type="ECO:0000256" key="10">
    <source>
        <dbReference type="ARBA" id="ARBA00023180"/>
    </source>
</evidence>
<evidence type="ECO:0000256" key="5">
    <source>
        <dbReference type="ARBA" id="ARBA00022692"/>
    </source>
</evidence>
<sequence>MSAVAILDLGGNNLTERIPAWIGSDLLNLRILSLRFNRFYGSIPLIIYQFQSLQILDLSANGLLGEIPHCFNNFTLLYQNDSFGEPMVFNIQGLHGNPLTYYSYIGDLLIQWKKQEFEYKNPLLDLMTIDLSSNELMRGPLPDLALFPSLRELHLGSNQFQGKIPQGIGKLSQLRILDVSVCGLVIQLIVSEDKLDWLPPFHYKYLTCKYFVIRFQVGSPIFPDLKILNLKQPNRWKSIRLNREYIWLLWLRFKLYQLFGPLPLVPTNVQIVYLQDRNRFLDPSLPFVKDLAGNKLTRRIPAWIGTDLLNFADSKPRFNRFYGKDTINHRRLQSLRILDLSKKWIIREIPHCFNNFTLYRDDSYGEPMGFDIQGLHGNPLTYYLYIGDLLIQWKNQESEYKNPLLYLMTIDLSSNELVGSIPKEIAEMRRLQSLNLSRNDLNGIFIEGISQMKMLESLDLSRNNLFGVIPHDLANLTFCPRYSPPKPHIDHGSNTNPQEHDDDEEFPYLEFYLSMVIGFFVTFWGILGCLIVNRSWRNAYFTFLTDMMSWLDMMPGVWFARLKKKLMRA</sequence>
<reference evidence="12 13" key="1">
    <citation type="submission" date="2020-09" db="EMBL/GenBank/DDBJ databases">
        <title>De no assembly of potato wild relative species, Solanum commersonii.</title>
        <authorList>
            <person name="Cho K."/>
        </authorList>
    </citation>
    <scope>NUCLEOTIDE SEQUENCE [LARGE SCALE GENOMIC DNA]</scope>
    <source>
        <strain evidence="12">LZ3.2</strain>
        <tissue evidence="12">Leaf</tissue>
    </source>
</reference>
<keyword evidence="6" id="KW-0732">Signal</keyword>
<keyword evidence="8 11" id="KW-1133">Transmembrane helix</keyword>
<dbReference type="EMBL" id="JACXVP010000007">
    <property type="protein sequence ID" value="KAG5594273.1"/>
    <property type="molecule type" value="Genomic_DNA"/>
</dbReference>
<keyword evidence="10" id="KW-0325">Glycoprotein</keyword>
<keyword evidence="5 11" id="KW-0812">Transmembrane</keyword>
<dbReference type="SUPFAM" id="SSF52058">
    <property type="entry name" value="L domain-like"/>
    <property type="match status" value="1"/>
</dbReference>
<evidence type="ECO:0000313" key="13">
    <source>
        <dbReference type="Proteomes" id="UP000824120"/>
    </source>
</evidence>
<evidence type="ECO:0000256" key="9">
    <source>
        <dbReference type="ARBA" id="ARBA00023136"/>
    </source>
</evidence>
<dbReference type="Gene3D" id="3.80.10.10">
    <property type="entry name" value="Ribonuclease Inhibitor"/>
    <property type="match status" value="2"/>
</dbReference>
<dbReference type="InterPro" id="IPR032675">
    <property type="entry name" value="LRR_dom_sf"/>
</dbReference>
<dbReference type="InterPro" id="IPR001611">
    <property type="entry name" value="Leu-rich_rpt"/>
</dbReference>
<evidence type="ECO:0000313" key="12">
    <source>
        <dbReference type="EMBL" id="KAG5594273.1"/>
    </source>
</evidence>
<dbReference type="OrthoDB" id="8731593at2759"/>
<dbReference type="InterPro" id="IPR003591">
    <property type="entry name" value="Leu-rich_rpt_typical-subtyp"/>
</dbReference>
<gene>
    <name evidence="12" type="ORF">H5410_035505</name>
</gene>
<dbReference type="GO" id="GO:0006952">
    <property type="term" value="P:defense response"/>
    <property type="evidence" value="ECO:0007669"/>
    <property type="project" value="UniProtKB-ARBA"/>
</dbReference>
<evidence type="ECO:0000256" key="2">
    <source>
        <dbReference type="ARBA" id="ARBA00009592"/>
    </source>
</evidence>
<accession>A0A9J5Y1G0</accession>
<keyword evidence="9 11" id="KW-0472">Membrane</keyword>
<dbReference type="Pfam" id="PF13855">
    <property type="entry name" value="LRR_8"/>
    <property type="match status" value="1"/>
</dbReference>
<comment type="caution">
    <text evidence="12">The sequence shown here is derived from an EMBL/GenBank/DDBJ whole genome shotgun (WGS) entry which is preliminary data.</text>
</comment>
<dbReference type="InterPro" id="IPR046956">
    <property type="entry name" value="RLP23-like"/>
</dbReference>
<comment type="similarity">
    <text evidence="2">Belongs to the RLP family.</text>
</comment>
<dbReference type="GO" id="GO:0005886">
    <property type="term" value="C:plasma membrane"/>
    <property type="evidence" value="ECO:0007669"/>
    <property type="project" value="UniProtKB-SubCell"/>
</dbReference>
<feature type="transmembrane region" description="Helical" evidence="11">
    <location>
        <begin position="511"/>
        <end position="532"/>
    </location>
</feature>
<dbReference type="SMART" id="SM00369">
    <property type="entry name" value="LRR_TYP"/>
    <property type="match status" value="5"/>
</dbReference>
<keyword evidence="4" id="KW-0433">Leucine-rich repeat</keyword>
<dbReference type="PANTHER" id="PTHR48063:SF103">
    <property type="entry name" value="LEUCINE-RICH RECEPTOR-LIKE KINASE FAMILY PROTEIN"/>
    <property type="match status" value="1"/>
</dbReference>
<keyword evidence="13" id="KW-1185">Reference proteome</keyword>
<keyword evidence="7" id="KW-0677">Repeat</keyword>
<name>A0A9J5Y1G0_SOLCO</name>
<protein>
    <submittedName>
        <fullName evidence="12">Uncharacterized protein</fullName>
    </submittedName>
</protein>
<organism evidence="12 13">
    <name type="scientific">Solanum commersonii</name>
    <name type="common">Commerson's wild potato</name>
    <name type="synonym">Commerson's nightshade</name>
    <dbReference type="NCBI Taxonomy" id="4109"/>
    <lineage>
        <taxon>Eukaryota</taxon>
        <taxon>Viridiplantae</taxon>
        <taxon>Streptophyta</taxon>
        <taxon>Embryophyta</taxon>
        <taxon>Tracheophyta</taxon>
        <taxon>Spermatophyta</taxon>
        <taxon>Magnoliopsida</taxon>
        <taxon>eudicotyledons</taxon>
        <taxon>Gunneridae</taxon>
        <taxon>Pentapetalae</taxon>
        <taxon>asterids</taxon>
        <taxon>lamiids</taxon>
        <taxon>Solanales</taxon>
        <taxon>Solanaceae</taxon>
        <taxon>Solanoideae</taxon>
        <taxon>Solaneae</taxon>
        <taxon>Solanum</taxon>
    </lineage>
</organism>
<dbReference type="AlphaFoldDB" id="A0A9J5Y1G0"/>
<proteinExistence type="inferred from homology"/>
<evidence type="ECO:0000256" key="8">
    <source>
        <dbReference type="ARBA" id="ARBA00022989"/>
    </source>
</evidence>